<comment type="caution">
    <text evidence="1">The sequence shown here is derived from an EMBL/GenBank/DDBJ whole genome shotgun (WGS) entry which is preliminary data.</text>
</comment>
<reference evidence="1 2" key="1">
    <citation type="submission" date="2017-03" db="EMBL/GenBank/DDBJ databases">
        <title>Genomic and clinical evidence uncovers the enterohepatic species Helicobacter valdiviensis as a potential human intestinal pathogen.</title>
        <authorList>
            <person name="Fresia P."/>
            <person name="Jara R."/>
            <person name="Sierra R."/>
            <person name="Ferres I."/>
            <person name="Greif G."/>
            <person name="Iraola G."/>
            <person name="Collado L."/>
        </authorList>
    </citation>
    <scope>NUCLEOTIDE SEQUENCE [LARGE SCALE GENOMIC DNA]</scope>
    <source>
        <strain evidence="1 2">WBE14</strain>
    </source>
</reference>
<dbReference type="RefSeq" id="WP_111230614.1">
    <property type="nucleotide sequence ID" value="NZ_NBIU01000045.1"/>
</dbReference>
<evidence type="ECO:0000313" key="1">
    <source>
        <dbReference type="EMBL" id="PZT47312.1"/>
    </source>
</evidence>
<sequence>MEVRASFTLDIDDVIDFDEEDVYCLYRSLNDEQRQRFWGHVYKGKTFMRKFYEFLRDVGNEEAREILLELLSEFPSIEECKERNRKFYEEAK</sequence>
<organism evidence="1 2">
    <name type="scientific">Helicobacter valdiviensis</name>
    <dbReference type="NCBI Taxonomy" id="1458358"/>
    <lineage>
        <taxon>Bacteria</taxon>
        <taxon>Pseudomonadati</taxon>
        <taxon>Campylobacterota</taxon>
        <taxon>Epsilonproteobacteria</taxon>
        <taxon>Campylobacterales</taxon>
        <taxon>Helicobacteraceae</taxon>
        <taxon>Helicobacter</taxon>
    </lineage>
</organism>
<dbReference type="AlphaFoldDB" id="A0A2W6MS67"/>
<keyword evidence="2" id="KW-1185">Reference proteome</keyword>
<evidence type="ECO:0000313" key="2">
    <source>
        <dbReference type="Proteomes" id="UP000249746"/>
    </source>
</evidence>
<proteinExistence type="predicted"/>
<accession>A0A2W6MS67</accession>
<dbReference type="EMBL" id="NBIU01000045">
    <property type="protein sequence ID" value="PZT47312.1"/>
    <property type="molecule type" value="Genomic_DNA"/>
</dbReference>
<gene>
    <name evidence="1" type="ORF">B6S12_09775</name>
</gene>
<protein>
    <submittedName>
        <fullName evidence="1">Uncharacterized protein</fullName>
    </submittedName>
</protein>
<dbReference type="Proteomes" id="UP000249746">
    <property type="component" value="Unassembled WGS sequence"/>
</dbReference>
<name>A0A2W6MS67_9HELI</name>